<name>A0A0M4NXF0_LEPIR</name>
<proteinExistence type="predicted"/>
<dbReference type="Proteomes" id="UP000056502">
    <property type="component" value="Chromosome I"/>
</dbReference>
<reference evidence="1 2" key="1">
    <citation type="journal article" date="2015" name="Genome Announc.">
        <title>Whole-Genome Sequence of Leptospira interrogans Serovar Hardjo Subtype Hardjoprajitno Strain Norma, Isolated from Cattle in a Leptospirosis Outbreak in Brazil.</title>
        <authorList>
            <person name="Cosate M.R."/>
            <person name="Soares S.C."/>
            <person name="Mendes T.A."/>
            <person name="Raittz R.T."/>
            <person name="Moreira E.C."/>
            <person name="Leite R."/>
            <person name="Fernandes G.R."/>
            <person name="Haddad J.P."/>
            <person name="Ortega J.M."/>
        </authorList>
    </citation>
    <scope>NUCLEOTIDE SEQUENCE [LARGE SCALE GENOMIC DNA]</scope>
    <source>
        <strain evidence="1 2">Norma</strain>
    </source>
</reference>
<dbReference type="EMBL" id="CP012603">
    <property type="protein sequence ID" value="ALE38842.1"/>
    <property type="molecule type" value="Genomic_DNA"/>
</dbReference>
<organism evidence="1">
    <name type="scientific">Leptospira interrogans serovar Hardjo str. Norma</name>
    <dbReference type="NCBI Taxonomy" id="1279460"/>
    <lineage>
        <taxon>Bacteria</taxon>
        <taxon>Pseudomonadati</taxon>
        <taxon>Spirochaetota</taxon>
        <taxon>Spirochaetia</taxon>
        <taxon>Leptospirales</taxon>
        <taxon>Leptospiraceae</taxon>
        <taxon>Leptospira</taxon>
    </lineage>
</organism>
<dbReference type="PATRIC" id="fig|1279460.3.peg.1661"/>
<dbReference type="AlphaFoldDB" id="A0A0M4NXF0"/>
<accession>A0A0M4NXF0</accession>
<protein>
    <submittedName>
        <fullName evidence="1">Uncharacterized protein</fullName>
    </submittedName>
</protein>
<sequence>MHFFKTYWIDIFQNQFHSFPLREIKLLNLNGPILLLNMS</sequence>
<gene>
    <name evidence="1" type="ORF">G436_1648</name>
</gene>
<evidence type="ECO:0000313" key="1">
    <source>
        <dbReference type="EMBL" id="ALE38842.1"/>
    </source>
</evidence>
<evidence type="ECO:0000313" key="2">
    <source>
        <dbReference type="Proteomes" id="UP000056502"/>
    </source>
</evidence>